<sequence>MGMNLENSPRDSAAAGDTPRVIFEMNGSTCIICCTSFSLARHQLYSLSEHIANGGGVILSVSIRGGFSERLRTITGTENCRRPRRKTVPACIADVPIAECSAYPRQSLDTELLVIETCKGNELPTPESSKIESVFVAIQYCGNAYSIQVTQVRKHPDSPRSKDVARINATLVKVECIWDHAWI</sequence>
<reference evidence="2" key="1">
    <citation type="journal article" date="2017" name="Nat. Ecol. Evol.">
        <title>Genome expansion and lineage-specific genetic innovations in the forest pathogenic fungi Armillaria.</title>
        <authorList>
            <person name="Sipos G."/>
            <person name="Prasanna A.N."/>
            <person name="Walter M.C."/>
            <person name="O'Connor E."/>
            <person name="Balint B."/>
            <person name="Krizsan K."/>
            <person name="Kiss B."/>
            <person name="Hess J."/>
            <person name="Varga T."/>
            <person name="Slot J."/>
            <person name="Riley R."/>
            <person name="Boka B."/>
            <person name="Rigling D."/>
            <person name="Barry K."/>
            <person name="Lee J."/>
            <person name="Mihaltcheva S."/>
            <person name="LaButti K."/>
            <person name="Lipzen A."/>
            <person name="Waldron R."/>
            <person name="Moloney N.M."/>
            <person name="Sperisen C."/>
            <person name="Kredics L."/>
            <person name="Vagvoelgyi C."/>
            <person name="Patrignani A."/>
            <person name="Fitzpatrick D."/>
            <person name="Nagy I."/>
            <person name="Doyle S."/>
            <person name="Anderson J.B."/>
            <person name="Grigoriev I.V."/>
            <person name="Gueldener U."/>
            <person name="Muensterkoetter M."/>
            <person name="Nagy L.G."/>
        </authorList>
    </citation>
    <scope>NUCLEOTIDE SEQUENCE [LARGE SCALE GENOMIC DNA]</scope>
    <source>
        <strain evidence="2">28-4</strain>
    </source>
</reference>
<proteinExistence type="predicted"/>
<protein>
    <submittedName>
        <fullName evidence="1">Uncharacterized protein</fullName>
    </submittedName>
</protein>
<organism evidence="1 2">
    <name type="scientific">Armillaria solidipes</name>
    <dbReference type="NCBI Taxonomy" id="1076256"/>
    <lineage>
        <taxon>Eukaryota</taxon>
        <taxon>Fungi</taxon>
        <taxon>Dikarya</taxon>
        <taxon>Basidiomycota</taxon>
        <taxon>Agaricomycotina</taxon>
        <taxon>Agaricomycetes</taxon>
        <taxon>Agaricomycetidae</taxon>
        <taxon>Agaricales</taxon>
        <taxon>Marasmiineae</taxon>
        <taxon>Physalacriaceae</taxon>
        <taxon>Armillaria</taxon>
    </lineage>
</organism>
<accession>A0A2H3BD72</accession>
<dbReference type="Proteomes" id="UP000218334">
    <property type="component" value="Unassembled WGS sequence"/>
</dbReference>
<dbReference type="AlphaFoldDB" id="A0A2H3BD72"/>
<name>A0A2H3BD72_9AGAR</name>
<gene>
    <name evidence="1" type="ORF">ARMSODRAFT_980593</name>
</gene>
<evidence type="ECO:0000313" key="2">
    <source>
        <dbReference type="Proteomes" id="UP000218334"/>
    </source>
</evidence>
<dbReference type="EMBL" id="KZ293465">
    <property type="protein sequence ID" value="PBK62537.1"/>
    <property type="molecule type" value="Genomic_DNA"/>
</dbReference>
<keyword evidence="2" id="KW-1185">Reference proteome</keyword>
<evidence type="ECO:0000313" key="1">
    <source>
        <dbReference type="EMBL" id="PBK62537.1"/>
    </source>
</evidence>